<dbReference type="AlphaFoldDB" id="A0A3M7QBT3"/>
<evidence type="ECO:0000313" key="1">
    <source>
        <dbReference type="EMBL" id="RNA08405.1"/>
    </source>
</evidence>
<sequence>MCKGAWNNPDSRLGQACLLSYSIRKDLCHMLQSLENNEITKTTCPVSTLVCWKKIENSFLLKR</sequence>
<dbReference type="EMBL" id="REGN01006757">
    <property type="protein sequence ID" value="RNA08405.1"/>
    <property type="molecule type" value="Genomic_DNA"/>
</dbReference>
<comment type="caution">
    <text evidence="1">The sequence shown here is derived from an EMBL/GenBank/DDBJ whole genome shotgun (WGS) entry which is preliminary data.</text>
</comment>
<proteinExistence type="predicted"/>
<accession>A0A3M7QBT3</accession>
<dbReference type="Proteomes" id="UP000276133">
    <property type="component" value="Unassembled WGS sequence"/>
</dbReference>
<gene>
    <name evidence="1" type="ORF">BpHYR1_000923</name>
</gene>
<evidence type="ECO:0000313" key="2">
    <source>
        <dbReference type="Proteomes" id="UP000276133"/>
    </source>
</evidence>
<name>A0A3M7QBT3_BRAPC</name>
<protein>
    <submittedName>
        <fullName evidence="1">Uncharacterized protein</fullName>
    </submittedName>
</protein>
<keyword evidence="2" id="KW-1185">Reference proteome</keyword>
<reference evidence="1 2" key="1">
    <citation type="journal article" date="2018" name="Sci. Rep.">
        <title>Genomic signatures of local adaptation to the degree of environmental predictability in rotifers.</title>
        <authorList>
            <person name="Franch-Gras L."/>
            <person name="Hahn C."/>
            <person name="Garcia-Roger E.M."/>
            <person name="Carmona M.J."/>
            <person name="Serra M."/>
            <person name="Gomez A."/>
        </authorList>
    </citation>
    <scope>NUCLEOTIDE SEQUENCE [LARGE SCALE GENOMIC DNA]</scope>
    <source>
        <strain evidence="1">HYR1</strain>
    </source>
</reference>
<organism evidence="1 2">
    <name type="scientific">Brachionus plicatilis</name>
    <name type="common">Marine rotifer</name>
    <name type="synonym">Brachionus muelleri</name>
    <dbReference type="NCBI Taxonomy" id="10195"/>
    <lineage>
        <taxon>Eukaryota</taxon>
        <taxon>Metazoa</taxon>
        <taxon>Spiralia</taxon>
        <taxon>Gnathifera</taxon>
        <taxon>Rotifera</taxon>
        <taxon>Eurotatoria</taxon>
        <taxon>Monogononta</taxon>
        <taxon>Pseudotrocha</taxon>
        <taxon>Ploima</taxon>
        <taxon>Brachionidae</taxon>
        <taxon>Brachionus</taxon>
    </lineage>
</organism>